<reference evidence="2" key="1">
    <citation type="submission" date="2018-02" db="EMBL/GenBank/DDBJ databases">
        <title>Firefly genomes illuminate parallel origins of bioluminescence in beetles.</title>
        <authorList>
            <person name="Fallon T.R."/>
            <person name="Lower S.E.S."/>
            <person name="Behringer M."/>
            <person name="Weng J.-K."/>
        </authorList>
    </citation>
    <scope>NUCLEOTIDE SEQUENCE [LARGE SCALE GENOMIC DNA]</scope>
</reference>
<dbReference type="GO" id="GO:0016020">
    <property type="term" value="C:membrane"/>
    <property type="evidence" value="ECO:0007669"/>
    <property type="project" value="InterPro"/>
</dbReference>
<dbReference type="AlphaFoldDB" id="A0A2S0NJK4"/>
<dbReference type="RefSeq" id="WP_303662523.1">
    <property type="nucleotide sequence ID" value="NZ_CP027019.1"/>
</dbReference>
<accession>A0A2S0NJK4</accession>
<gene>
    <name evidence="1" type="ORF">C5T88_01130</name>
</gene>
<proteinExistence type="predicted"/>
<name>A0A2S0NJK4_9MOLU</name>
<dbReference type="Proteomes" id="UP000239250">
    <property type="component" value="Chromosome"/>
</dbReference>
<protein>
    <submittedName>
        <fullName evidence="1">Uncharacterized protein</fullName>
    </submittedName>
</protein>
<sequence>MSKVDISQITLEEFTVGDSKTLVLQRVKEGIDTKIAGTKVDVDYEVISETNYTSYVYVTSLPESTKITGQFQTNIKKFDLGNIDNIYMDTDTPMYVIYDLIKTTIRKRVPTTPKAQAYTDYIVQGDSSAAGSITIKANPQSLILTGEFDIIIRD</sequence>
<dbReference type="EMBL" id="CP027019">
    <property type="protein sequence ID" value="AVP49186.1"/>
    <property type="molecule type" value="Genomic_DNA"/>
</dbReference>
<evidence type="ECO:0000313" key="2">
    <source>
        <dbReference type="Proteomes" id="UP000239250"/>
    </source>
</evidence>
<organism evidence="1 2">
    <name type="scientific">Williamsoniiplasma luminosum</name>
    <dbReference type="NCBI Taxonomy" id="214888"/>
    <lineage>
        <taxon>Bacteria</taxon>
        <taxon>Bacillati</taxon>
        <taxon>Mycoplasmatota</taxon>
        <taxon>Mollicutes</taxon>
        <taxon>Entomoplasmatales</taxon>
        <taxon>Williamsoniiplasma</taxon>
    </lineage>
</organism>
<dbReference type="Pfam" id="PF05215">
    <property type="entry name" value="Spiralin"/>
    <property type="match status" value="2"/>
</dbReference>
<dbReference type="InterPro" id="IPR007880">
    <property type="entry name" value="Spiralin"/>
</dbReference>
<evidence type="ECO:0000313" key="1">
    <source>
        <dbReference type="EMBL" id="AVP49186.1"/>
    </source>
</evidence>